<evidence type="ECO:0000256" key="4">
    <source>
        <dbReference type="ARBA" id="ARBA00022741"/>
    </source>
</evidence>
<evidence type="ECO:0000256" key="8">
    <source>
        <dbReference type="ARBA" id="ARBA00035108"/>
    </source>
</evidence>
<proteinExistence type="inferred from homology"/>
<dbReference type="InterPro" id="IPR050764">
    <property type="entry name" value="CbbQ/NirQ/NorQ/GpvN"/>
</dbReference>
<evidence type="ECO:0000256" key="9">
    <source>
        <dbReference type="ARBA" id="ARBA00049360"/>
    </source>
</evidence>
<keyword evidence="4" id="KW-0547">Nucleotide-binding</keyword>
<keyword evidence="6" id="KW-0067">ATP-binding</keyword>
<dbReference type="InterPro" id="IPR003593">
    <property type="entry name" value="AAA+_ATPase"/>
</dbReference>
<reference evidence="11 12" key="1">
    <citation type="submission" date="2024-02" db="EMBL/GenBank/DDBJ databases">
        <title>Seven novel Bacillus-like species.</title>
        <authorList>
            <person name="Liu G."/>
        </authorList>
    </citation>
    <scope>NUCLEOTIDE SEQUENCE [LARGE SCALE GENOMIC DNA]</scope>
    <source>
        <strain evidence="11 12">FJAT-52054</strain>
    </source>
</reference>
<accession>A0ABZ2NF51</accession>
<keyword evidence="12" id="KW-1185">Reference proteome</keyword>
<feature type="domain" description="AAA+ ATPase" evidence="10">
    <location>
        <begin position="36"/>
        <end position="208"/>
    </location>
</feature>
<evidence type="ECO:0000313" key="11">
    <source>
        <dbReference type="EMBL" id="WXB96154.1"/>
    </source>
</evidence>
<comment type="similarity">
    <text evidence="2">Belongs to the CbbQ/NirQ/NorQ/GpvN family.</text>
</comment>
<dbReference type="RefSeq" id="WP_338777999.1">
    <property type="nucleotide sequence ID" value="NZ_CP147407.1"/>
</dbReference>
<organism evidence="11 12">
    <name type="scientific">Metabacillus sediminis</name>
    <dbReference type="NCBI Taxonomy" id="3117746"/>
    <lineage>
        <taxon>Bacteria</taxon>
        <taxon>Bacillati</taxon>
        <taxon>Bacillota</taxon>
        <taxon>Bacilli</taxon>
        <taxon>Bacillales</taxon>
        <taxon>Bacillaceae</taxon>
        <taxon>Metabacillus</taxon>
    </lineage>
</organism>
<dbReference type="PANTHER" id="PTHR42759">
    <property type="entry name" value="MOXR FAMILY PROTEIN"/>
    <property type="match status" value="1"/>
</dbReference>
<evidence type="ECO:0000256" key="7">
    <source>
        <dbReference type="ARBA" id="ARBA00022987"/>
    </source>
</evidence>
<evidence type="ECO:0000256" key="6">
    <source>
        <dbReference type="ARBA" id="ARBA00022840"/>
    </source>
</evidence>
<dbReference type="Gene3D" id="3.40.50.300">
    <property type="entry name" value="P-loop containing nucleotide triphosphate hydrolases"/>
    <property type="match status" value="1"/>
</dbReference>
<comment type="subcellular location">
    <subcellularLocation>
        <location evidence="1">Cytoplasm</location>
    </subcellularLocation>
    <subcellularLocation>
        <location evidence="8">Gas vesicle</location>
    </subcellularLocation>
</comment>
<evidence type="ECO:0000256" key="1">
    <source>
        <dbReference type="ARBA" id="ARBA00004496"/>
    </source>
</evidence>
<dbReference type="CDD" id="cd00009">
    <property type="entry name" value="AAA"/>
    <property type="match status" value="1"/>
</dbReference>
<evidence type="ECO:0000256" key="3">
    <source>
        <dbReference type="ARBA" id="ARBA00022490"/>
    </source>
</evidence>
<evidence type="ECO:0000256" key="2">
    <source>
        <dbReference type="ARBA" id="ARBA00009417"/>
    </source>
</evidence>
<dbReference type="InterPro" id="IPR013462">
    <property type="entry name" value="Gas-vesicle_GvpN"/>
</dbReference>
<evidence type="ECO:0000313" key="12">
    <source>
        <dbReference type="Proteomes" id="UP001377337"/>
    </source>
</evidence>
<dbReference type="PANTHER" id="PTHR42759:SF1">
    <property type="entry name" value="MAGNESIUM-CHELATASE SUBUNIT CHLD"/>
    <property type="match status" value="1"/>
</dbReference>
<dbReference type="InterPro" id="IPR027417">
    <property type="entry name" value="P-loop_NTPase"/>
</dbReference>
<dbReference type="SUPFAM" id="SSF52540">
    <property type="entry name" value="P-loop containing nucleoside triphosphate hydrolases"/>
    <property type="match status" value="1"/>
</dbReference>
<keyword evidence="5" id="KW-0378">Hydrolase</keyword>
<dbReference type="NCBIfam" id="TIGR02640">
    <property type="entry name" value="gas_vesic_GvpN"/>
    <property type="match status" value="1"/>
</dbReference>
<comment type="catalytic activity">
    <reaction evidence="9">
        <text>ATP + H2O = ADP + phosphate + H(+)</text>
        <dbReference type="Rhea" id="RHEA:13065"/>
        <dbReference type="ChEBI" id="CHEBI:15377"/>
        <dbReference type="ChEBI" id="CHEBI:15378"/>
        <dbReference type="ChEBI" id="CHEBI:30616"/>
        <dbReference type="ChEBI" id="CHEBI:43474"/>
        <dbReference type="ChEBI" id="CHEBI:456216"/>
    </reaction>
</comment>
<name>A0ABZ2NF51_9BACI</name>
<dbReference type="Pfam" id="PF07728">
    <property type="entry name" value="AAA_5"/>
    <property type="match status" value="1"/>
</dbReference>
<evidence type="ECO:0000259" key="10">
    <source>
        <dbReference type="SMART" id="SM00382"/>
    </source>
</evidence>
<keyword evidence="7" id="KW-0304">Gas vesicle</keyword>
<keyword evidence="3" id="KW-0963">Cytoplasm</keyword>
<dbReference type="SMART" id="SM00382">
    <property type="entry name" value="AAA"/>
    <property type="match status" value="1"/>
</dbReference>
<dbReference type="Proteomes" id="UP001377337">
    <property type="component" value="Chromosome"/>
</dbReference>
<dbReference type="EMBL" id="CP147407">
    <property type="protein sequence ID" value="WXB96154.1"/>
    <property type="molecule type" value="Genomic_DNA"/>
</dbReference>
<dbReference type="InterPro" id="IPR011704">
    <property type="entry name" value="ATPase_dyneun-rel_AAA"/>
</dbReference>
<gene>
    <name evidence="11" type="primary">gvpN</name>
    <name evidence="11" type="ORF">WCV65_16665</name>
</gene>
<protein>
    <submittedName>
        <fullName evidence="11">Gas vesicle protein GvpN</fullName>
    </submittedName>
</protein>
<evidence type="ECO:0000256" key="5">
    <source>
        <dbReference type="ARBA" id="ARBA00022801"/>
    </source>
</evidence>
<sequence length="304" mass="34329">MTVLKEAKQAGAKNPDTFYKEAFADIMERSASYIKAGYPVHFTGPSGVGKTTLALNLAKKRKRPVMLMHGNHELSNADLIGSFTGYTSTKTVDNYIRSVYKRDENVTETWKNGRLLEAVQNGYTLVYDEFTRSKPSTNNLFLSILEEKVLPLYGTKHTEPFVKVHPEFMVIFTSNPDEYAGVYQTQEALLDRLITIPLSFIEPETEAGIIAKKTGVTAEEAKSISHYTSSLRDLCRKKGKEGPSLRASIMIAQMAYDQEIEIDGKNEAFQQLCQDIVWYQMRKSLENESDAKIQQIILSECKKI</sequence>